<evidence type="ECO:0000256" key="1">
    <source>
        <dbReference type="ARBA" id="ARBA00023002"/>
    </source>
</evidence>
<dbReference type="InterPro" id="IPR044151">
    <property type="entry name" value="ALDH_KGSADH"/>
</dbReference>
<dbReference type="InterPro" id="IPR016161">
    <property type="entry name" value="Ald_DH/histidinol_DH"/>
</dbReference>
<reference evidence="3 4" key="1">
    <citation type="submission" date="2018-04" db="EMBL/GenBank/DDBJ databases">
        <title>Genomic Encyclopedia of Archaeal and Bacterial Type Strains, Phase II (KMG-II): from individual species to whole genera.</title>
        <authorList>
            <person name="Goeker M."/>
        </authorList>
    </citation>
    <scope>NUCLEOTIDE SEQUENCE [LARGE SCALE GENOMIC DNA]</scope>
    <source>
        <strain evidence="3 4">DSM 23082</strain>
    </source>
</reference>
<dbReference type="SUPFAM" id="SSF53720">
    <property type="entry name" value="ALDH-like"/>
    <property type="match status" value="1"/>
</dbReference>
<dbReference type="PANTHER" id="PTHR43353">
    <property type="entry name" value="SUCCINATE-SEMIALDEHYDE DEHYDROGENASE, MITOCHONDRIAL"/>
    <property type="match status" value="1"/>
</dbReference>
<proteinExistence type="predicted"/>
<protein>
    <submittedName>
        <fullName evidence="3">NADP-dependent aldehyde dehydrogenase</fullName>
    </submittedName>
</protein>
<dbReference type="OrthoDB" id="9770537at2"/>
<comment type="caution">
    <text evidence="3">The sequence shown here is derived from an EMBL/GenBank/DDBJ whole genome shotgun (WGS) entry which is preliminary data.</text>
</comment>
<dbReference type="Gene3D" id="3.40.309.10">
    <property type="entry name" value="Aldehyde Dehydrogenase, Chain A, domain 2"/>
    <property type="match status" value="1"/>
</dbReference>
<dbReference type="Gene3D" id="3.40.605.10">
    <property type="entry name" value="Aldehyde Dehydrogenase, Chain A, domain 1"/>
    <property type="match status" value="1"/>
</dbReference>
<dbReference type="CDD" id="cd07129">
    <property type="entry name" value="ALDH_KGSADH"/>
    <property type="match status" value="1"/>
</dbReference>
<accession>A0A2T6AIA8</accession>
<dbReference type="Proteomes" id="UP000244174">
    <property type="component" value="Unassembled WGS sequence"/>
</dbReference>
<gene>
    <name evidence="3" type="ORF">C8P64_2082</name>
</gene>
<dbReference type="AlphaFoldDB" id="A0A2T6AIA8"/>
<dbReference type="InterPro" id="IPR016162">
    <property type="entry name" value="Ald_DH_N"/>
</dbReference>
<dbReference type="InterPro" id="IPR050740">
    <property type="entry name" value="Aldehyde_DH_Superfamily"/>
</dbReference>
<dbReference type="GO" id="GO:0016620">
    <property type="term" value="F:oxidoreductase activity, acting on the aldehyde or oxo group of donors, NAD or NADP as acceptor"/>
    <property type="evidence" value="ECO:0007669"/>
    <property type="project" value="InterPro"/>
</dbReference>
<sequence>MLTGKNYVGYELSAENTSVFESINPATEEKNEKFHIATHQEVNQAVKKAQISFLEYSAKTVEERAGFLEAIGHEILELGDELIITYCRETGLPEARAKGEMGRTIGQLNAFASYIKNENWKNSFEDKADPKRIPMPKPALLLTSIPIGPIAVFGASNFPLAFSTAGGDTASALAAGCPVVVKGHPSHPATGELVASAIIQAAKQTGMPDGVFSHLNSNNIEVGTFLVKHPKIKGVGFTGSLKAGRALYDLAAKREEPIPVFAEMGSVNPVIVSAAAMEKRGKEIAQQLAGSFNLGAGQFCTSPGIIFTVENDKLADFEKELVSANSQIDEQCMLNQGIKQAFIKVKNDFISNSNITVLSEAGDKDGNMVAGIIVKINAKNFFENNRLQEEVFGPFTMLVTCDNLEELNKAVESLQGQLTASLIAEEEEFSDLKKTVQLIQHKAGRIIFNSMPTGVEVSPAMTHGGPYPASTDSRFTSVGISAINRWLRPISFQDFPEALLP</sequence>
<dbReference type="RefSeq" id="WP_108171971.1">
    <property type="nucleotide sequence ID" value="NZ_QBKQ01000002.1"/>
</dbReference>
<keyword evidence="4" id="KW-1185">Reference proteome</keyword>
<name>A0A2T6AIA8_9FLAO</name>
<dbReference type="InterPro" id="IPR015590">
    <property type="entry name" value="Aldehyde_DH_dom"/>
</dbReference>
<dbReference type="Pfam" id="PF00171">
    <property type="entry name" value="Aldedh"/>
    <property type="match status" value="1"/>
</dbReference>
<evidence type="ECO:0000259" key="2">
    <source>
        <dbReference type="Pfam" id="PF00171"/>
    </source>
</evidence>
<dbReference type="InterPro" id="IPR016163">
    <property type="entry name" value="Ald_DH_C"/>
</dbReference>
<evidence type="ECO:0000313" key="3">
    <source>
        <dbReference type="EMBL" id="PTX43554.1"/>
    </source>
</evidence>
<organism evidence="3 4">
    <name type="scientific">Christiangramia gaetbulicola</name>
    <dbReference type="NCBI Taxonomy" id="703340"/>
    <lineage>
        <taxon>Bacteria</taxon>
        <taxon>Pseudomonadati</taxon>
        <taxon>Bacteroidota</taxon>
        <taxon>Flavobacteriia</taxon>
        <taxon>Flavobacteriales</taxon>
        <taxon>Flavobacteriaceae</taxon>
        <taxon>Christiangramia</taxon>
    </lineage>
</organism>
<evidence type="ECO:0000313" key="4">
    <source>
        <dbReference type="Proteomes" id="UP000244174"/>
    </source>
</evidence>
<dbReference type="EMBL" id="QBKQ01000002">
    <property type="protein sequence ID" value="PTX43554.1"/>
    <property type="molecule type" value="Genomic_DNA"/>
</dbReference>
<dbReference type="PANTHER" id="PTHR43353:SF3">
    <property type="entry name" value="ALDEHYDE DEHYDROGENASE-RELATED"/>
    <property type="match status" value="1"/>
</dbReference>
<keyword evidence="1" id="KW-0560">Oxidoreductase</keyword>
<feature type="domain" description="Aldehyde dehydrogenase" evidence="2">
    <location>
        <begin position="17"/>
        <end position="465"/>
    </location>
</feature>